<dbReference type="EMBL" id="BQXS01011095">
    <property type="protein sequence ID" value="GKT35919.1"/>
    <property type="molecule type" value="Genomic_DNA"/>
</dbReference>
<organism evidence="1 2">
    <name type="scientific">Aduncisulcus paluster</name>
    <dbReference type="NCBI Taxonomy" id="2918883"/>
    <lineage>
        <taxon>Eukaryota</taxon>
        <taxon>Metamonada</taxon>
        <taxon>Carpediemonas-like organisms</taxon>
        <taxon>Aduncisulcus</taxon>
    </lineage>
</organism>
<name>A0ABQ5KWS8_9EUKA</name>
<protein>
    <submittedName>
        <fullName evidence="1">Uncharacterized protein</fullName>
    </submittedName>
</protein>
<proteinExistence type="predicted"/>
<keyword evidence="2" id="KW-1185">Reference proteome</keyword>
<reference evidence="1" key="1">
    <citation type="submission" date="2022-03" db="EMBL/GenBank/DDBJ databases">
        <title>Draft genome sequence of Aduncisulcus paluster, a free-living microaerophilic Fornicata.</title>
        <authorList>
            <person name="Yuyama I."/>
            <person name="Kume K."/>
            <person name="Tamura T."/>
            <person name="Inagaki Y."/>
            <person name="Hashimoto T."/>
        </authorList>
    </citation>
    <scope>NUCLEOTIDE SEQUENCE</scope>
    <source>
        <strain evidence="1">NY0171</strain>
    </source>
</reference>
<sequence length="337" mass="37463">MPAHPIEVLLLCALPASGKSETRKFLKSLTPEENLVKFRIGDTSTQCDDYPYVHMMRQIDDALESFSAPRFFFEAADKGFKESADWGTLIEMVNEDFADLYSVAKKPEIKSAAEWLLNRYDAARTKVGVKSLFAGLDSEVVAKLSALIEEECRGIFDEKYDAIPESLEGKTVVIEFARGGPHGSTFPLPEPFGYQYSFSRLSPLILERAAILYVWVTPEQSRAKNVARAMEKAGDPTTVALSLNHGVPHAVMMGDYGCDDMVYLESVSGKPSTIKITCAADKKDYFMPIGKFDNRDDKTTFARGPKAEWKTEDVAAISKGLEDAFKGLVEQYDAMKK</sequence>
<evidence type="ECO:0000313" key="2">
    <source>
        <dbReference type="Proteomes" id="UP001057375"/>
    </source>
</evidence>
<comment type="caution">
    <text evidence="1">The sequence shown here is derived from an EMBL/GenBank/DDBJ whole genome shotgun (WGS) entry which is preliminary data.</text>
</comment>
<evidence type="ECO:0000313" key="1">
    <source>
        <dbReference type="EMBL" id="GKT35919.1"/>
    </source>
</evidence>
<accession>A0ABQ5KWS8</accession>
<gene>
    <name evidence="1" type="ORF">ADUPG1_008981</name>
</gene>
<dbReference type="Proteomes" id="UP001057375">
    <property type="component" value="Unassembled WGS sequence"/>
</dbReference>